<dbReference type="InterPro" id="IPR014729">
    <property type="entry name" value="Rossmann-like_a/b/a_fold"/>
</dbReference>
<proteinExistence type="predicted"/>
<accession>A0A1D9P7R6</accession>
<dbReference type="AlphaFoldDB" id="A0A1D9P7R6"/>
<gene>
    <name evidence="1" type="ORF">BIW12_01035</name>
</gene>
<protein>
    <recommendedName>
        <fullName evidence="3">7-cyano-7-deazaguanine synthase</fullName>
    </recommendedName>
</protein>
<organism evidence="1 2">
    <name type="scientific">Flavobacterium commune</name>
    <dbReference type="NCBI Taxonomy" id="1306519"/>
    <lineage>
        <taxon>Bacteria</taxon>
        <taxon>Pseudomonadati</taxon>
        <taxon>Bacteroidota</taxon>
        <taxon>Flavobacteriia</taxon>
        <taxon>Flavobacteriales</taxon>
        <taxon>Flavobacteriaceae</taxon>
        <taxon>Flavobacterium</taxon>
    </lineage>
</organism>
<dbReference type="RefSeq" id="WP_071183410.1">
    <property type="nucleotide sequence ID" value="NZ_CP017774.1"/>
</dbReference>
<evidence type="ECO:0000313" key="1">
    <source>
        <dbReference type="EMBL" id="AOZ98135.1"/>
    </source>
</evidence>
<dbReference type="EMBL" id="CP017774">
    <property type="protein sequence ID" value="AOZ98135.1"/>
    <property type="molecule type" value="Genomic_DNA"/>
</dbReference>
<dbReference type="STRING" id="1306519.BIW12_01035"/>
<dbReference type="Gene3D" id="3.40.50.620">
    <property type="entry name" value="HUPs"/>
    <property type="match status" value="1"/>
</dbReference>
<reference evidence="1 2" key="1">
    <citation type="submission" date="2016-10" db="EMBL/GenBank/DDBJ databases">
        <title>Complete Genome Sequence of Flavobacterium sp. PK15.</title>
        <authorList>
            <person name="Ekwe A."/>
            <person name="Kim S.B."/>
        </authorList>
    </citation>
    <scope>NUCLEOTIDE SEQUENCE [LARGE SCALE GENOMIC DNA]</scope>
    <source>
        <strain evidence="1 2">PK15</strain>
    </source>
</reference>
<dbReference type="Proteomes" id="UP000178198">
    <property type="component" value="Chromosome"/>
</dbReference>
<sequence length="241" mass="28785">MPTHNLLWTSGWDSTFRLLQIILIEKKSVQPIYIIDKDRKSLNNELEAIERIKIKIQKEYPEAYSLILPTWFIEKKEIIINKEITQSAQYINSLVRMGSQYIWLAQFCIKYNLSNIEISLDKNPDPKSFIYFLTDNYLQTDYKNSKNKRTYNNIDTLFKYFSFPVITYSKKEMLTIIKKNYWEDIMDLSWFCHKPKKNKPCGKCVPCIGVIKKELGFRIPVLNRMKGYFKIYLLEIKSKIN</sequence>
<keyword evidence="2" id="KW-1185">Reference proteome</keyword>
<evidence type="ECO:0008006" key="3">
    <source>
        <dbReference type="Google" id="ProtNLM"/>
    </source>
</evidence>
<dbReference type="OrthoDB" id="597561at2"/>
<evidence type="ECO:0000313" key="2">
    <source>
        <dbReference type="Proteomes" id="UP000178198"/>
    </source>
</evidence>
<name>A0A1D9P7R6_9FLAO</name>
<dbReference type="KEGG" id="fcm:BIW12_01035"/>